<organism evidence="2">
    <name type="scientific">Arundo donax</name>
    <name type="common">Giant reed</name>
    <name type="synonym">Donax arundinaceus</name>
    <dbReference type="NCBI Taxonomy" id="35708"/>
    <lineage>
        <taxon>Eukaryota</taxon>
        <taxon>Viridiplantae</taxon>
        <taxon>Streptophyta</taxon>
        <taxon>Embryophyta</taxon>
        <taxon>Tracheophyta</taxon>
        <taxon>Spermatophyta</taxon>
        <taxon>Magnoliopsida</taxon>
        <taxon>Liliopsida</taxon>
        <taxon>Poales</taxon>
        <taxon>Poaceae</taxon>
        <taxon>PACMAD clade</taxon>
        <taxon>Arundinoideae</taxon>
        <taxon>Arundineae</taxon>
        <taxon>Arundo</taxon>
    </lineage>
</organism>
<protein>
    <submittedName>
        <fullName evidence="2">Uncharacterized protein</fullName>
    </submittedName>
</protein>
<dbReference type="AlphaFoldDB" id="A0A0A9G484"/>
<evidence type="ECO:0000313" key="2">
    <source>
        <dbReference type="EMBL" id="JAE19317.1"/>
    </source>
</evidence>
<evidence type="ECO:0000256" key="1">
    <source>
        <dbReference type="SAM" id="MobiDB-lite"/>
    </source>
</evidence>
<sequence length="55" mass="6418">MRTSSEPEPEPAPWVMTSFWSSPARVGSVVPGRRRRRSARVRRWSGTMWKRTSET</sequence>
<name>A0A0A9G484_ARUDO</name>
<proteinExistence type="predicted"/>
<reference evidence="2" key="2">
    <citation type="journal article" date="2015" name="Data Brief">
        <title>Shoot transcriptome of the giant reed, Arundo donax.</title>
        <authorList>
            <person name="Barrero R.A."/>
            <person name="Guerrero F.D."/>
            <person name="Moolhuijzen P."/>
            <person name="Goolsby J.A."/>
            <person name="Tidwell J."/>
            <person name="Bellgard S.E."/>
            <person name="Bellgard M.I."/>
        </authorList>
    </citation>
    <scope>NUCLEOTIDE SEQUENCE</scope>
    <source>
        <tissue evidence="2">Shoot tissue taken approximately 20 cm above the soil surface</tissue>
    </source>
</reference>
<accession>A0A0A9G484</accession>
<dbReference type="EMBL" id="GBRH01178579">
    <property type="protein sequence ID" value="JAE19317.1"/>
    <property type="molecule type" value="Transcribed_RNA"/>
</dbReference>
<feature type="region of interest" description="Disordered" evidence="1">
    <location>
        <begin position="36"/>
        <end position="55"/>
    </location>
</feature>
<reference evidence="2" key="1">
    <citation type="submission" date="2014-09" db="EMBL/GenBank/DDBJ databases">
        <authorList>
            <person name="Magalhaes I.L.F."/>
            <person name="Oliveira U."/>
            <person name="Santos F.R."/>
            <person name="Vidigal T.H.D.A."/>
            <person name="Brescovit A.D."/>
            <person name="Santos A.J."/>
        </authorList>
    </citation>
    <scope>NUCLEOTIDE SEQUENCE</scope>
    <source>
        <tissue evidence="2">Shoot tissue taken approximately 20 cm above the soil surface</tissue>
    </source>
</reference>